<dbReference type="CDD" id="cd10789">
    <property type="entry name" value="GH38N_AMII_ER_cytosolic"/>
    <property type="match status" value="1"/>
</dbReference>
<evidence type="ECO:0000313" key="6">
    <source>
        <dbReference type="EMBL" id="PSB04671.1"/>
    </source>
</evidence>
<dbReference type="SMART" id="SM00872">
    <property type="entry name" value="Alpha-mann_mid"/>
    <property type="match status" value="1"/>
</dbReference>
<dbReference type="Gene3D" id="1.20.1270.50">
    <property type="entry name" value="Glycoside hydrolase family 38, central domain"/>
    <property type="match status" value="1"/>
</dbReference>
<feature type="domain" description="Glycoside hydrolase family 38 central" evidence="5">
    <location>
        <begin position="496"/>
        <end position="574"/>
    </location>
</feature>
<dbReference type="PANTHER" id="PTHR46017">
    <property type="entry name" value="ALPHA-MANNOSIDASE 2C1"/>
    <property type="match status" value="1"/>
</dbReference>
<dbReference type="PANTHER" id="PTHR46017:SF1">
    <property type="entry name" value="ALPHA-MANNOSIDASE 2C1"/>
    <property type="match status" value="1"/>
</dbReference>
<dbReference type="InterPro" id="IPR011330">
    <property type="entry name" value="Glyco_hydro/deAcase_b/a-brl"/>
</dbReference>
<sequence>MESQYLKIVSQINQLRNFSQIDGRSLWRYTHIDLPLSEVFADTYTGWQPVEINEKGHVGWAAGKQVIWLKQEIVIPATLKGYPLSGLVLRIALRWWTNFAQIYINGKLVQEGDLFECAARILVSNSVTPGETYAIALRLVSPSHDTGALVHSTYIYEQPNDTNKLEPGFIADELEMVSYSLSKFHPEKLEEFNQLVHQIDWESLPDNIEEFELSLTSIRNYLQSKIQNPKSKIHLLGHSHLDMAWLWDIEETWKAAQRTFTSALNLMQEFPELTFCHSTPALYEWIETHRPDLFTQIKQQVIAGRWEVVGGMWIEPELNIIGGESIVRQLLYGQAYTKDKFGEIATVAWLPDTFGFCWQLPQFLKQAGIEFFVTQKLLWNDTNQFPHEVFWWEAPDGTRIFSLMSAPIGEGIEPPKMSKYAVDWLEKTGLKNPLWLPGVGDRGGGPTRDMLEVARRWQVSPFLSKLEFTTAASYLNAIAQEIGDTAPVWRDELYLEFHRGCYTTHADQKLANRRCEDLLYQAELFASLAALACGQPYPKTELESAWKQILFNQFHDILPGTAIPSVYVDANRDWEQVKQVGSQILQQSLEAIANSIHLPQPPQPNAIPIVVFNPLNWERSELVTLLNKKAQATWKIYDSSGDQIPTQSTGEEFLFLAESIPGVGYKLFWLAEKADGERETGLQGHTYSHYNISTAEKTLKNQTINLPPKIWELENQFVRVTIDSKTGNLASIFDKINRQEVLGSSGGNQLQSFTDEGQYWDAWNIDPNYQQKQLPESKLISIEWRESGELRQSIRVKRLLDNSEFIQDYILTCNSPILKIATQVDWRERHIFVKAAFDFNWSADAVTYEIPCGVISRTTRPQTPEEKAKWEVPAFRWADLTSNNYGVSLLNDSKYGYDAKPGQLRLSLLRGATWPDPQADVGHQEFTYAVYPHLGNWQEAQTVRRGYELNQPILPVILANLTTENQTQNGLPSVGKLLSIPAENLVLVSFKQSETDNRTWVLRCYESHGVATKLTLESDLGISLFEPVDLLERPKTKLSKKPNFPINPWEIATFTIL</sequence>
<dbReference type="InterPro" id="IPR011682">
    <property type="entry name" value="Glyco_hydro_38_C"/>
</dbReference>
<dbReference type="InterPro" id="IPR041147">
    <property type="entry name" value="GH38_C"/>
</dbReference>
<dbReference type="GO" id="GO:0006013">
    <property type="term" value="P:mannose metabolic process"/>
    <property type="evidence" value="ECO:0007669"/>
    <property type="project" value="InterPro"/>
</dbReference>
<dbReference type="Gene3D" id="2.60.40.1180">
    <property type="entry name" value="Golgi alpha-mannosidase II"/>
    <property type="match status" value="1"/>
</dbReference>
<dbReference type="SUPFAM" id="SSF88688">
    <property type="entry name" value="Families 57/38 glycoside transferase middle domain"/>
    <property type="match status" value="1"/>
</dbReference>
<dbReference type="Proteomes" id="UP000238762">
    <property type="component" value="Unassembled WGS sequence"/>
</dbReference>
<dbReference type="GO" id="GO:0004559">
    <property type="term" value="F:alpha-mannosidase activity"/>
    <property type="evidence" value="ECO:0007669"/>
    <property type="project" value="InterPro"/>
</dbReference>
<dbReference type="Pfam" id="PF07748">
    <property type="entry name" value="Glyco_hydro_38C"/>
    <property type="match status" value="1"/>
</dbReference>
<protein>
    <submittedName>
        <fullName evidence="6">Alpha-mannosidase</fullName>
    </submittedName>
</protein>
<name>A0A2T1C8V1_9CYAN</name>
<keyword evidence="4" id="KW-0326">Glycosidase</keyword>
<organism evidence="6 7">
    <name type="scientific">Merismopedia glauca CCAP 1448/3</name>
    <dbReference type="NCBI Taxonomy" id="1296344"/>
    <lineage>
        <taxon>Bacteria</taxon>
        <taxon>Bacillati</taxon>
        <taxon>Cyanobacteriota</taxon>
        <taxon>Cyanophyceae</taxon>
        <taxon>Synechococcales</taxon>
        <taxon>Merismopediaceae</taxon>
        <taxon>Merismopedia</taxon>
    </lineage>
</organism>
<accession>A0A2T1C8V1</accession>
<dbReference type="SUPFAM" id="SSF88713">
    <property type="entry name" value="Glycoside hydrolase/deacetylase"/>
    <property type="match status" value="1"/>
</dbReference>
<dbReference type="GO" id="GO:0009313">
    <property type="term" value="P:oligosaccharide catabolic process"/>
    <property type="evidence" value="ECO:0007669"/>
    <property type="project" value="TreeGrafter"/>
</dbReference>
<dbReference type="Gene3D" id="3.20.110.10">
    <property type="entry name" value="Glycoside hydrolase 38, N terminal domain"/>
    <property type="match status" value="1"/>
</dbReference>
<dbReference type="RefSeq" id="WP_106287180.1">
    <property type="nucleotide sequence ID" value="NZ_CAWNTC010000176.1"/>
</dbReference>
<dbReference type="GO" id="GO:0030246">
    <property type="term" value="F:carbohydrate binding"/>
    <property type="evidence" value="ECO:0007669"/>
    <property type="project" value="InterPro"/>
</dbReference>
<dbReference type="Pfam" id="PF17677">
    <property type="entry name" value="Glyco_hydro38C2"/>
    <property type="match status" value="1"/>
</dbReference>
<keyword evidence="2" id="KW-0479">Metal-binding</keyword>
<dbReference type="GO" id="GO:0046872">
    <property type="term" value="F:metal ion binding"/>
    <property type="evidence" value="ECO:0007669"/>
    <property type="project" value="UniProtKB-KW"/>
</dbReference>
<gene>
    <name evidence="6" type="ORF">C7B64_03035</name>
</gene>
<evidence type="ECO:0000256" key="1">
    <source>
        <dbReference type="ARBA" id="ARBA00009792"/>
    </source>
</evidence>
<dbReference type="AlphaFoldDB" id="A0A2T1C8V1"/>
<dbReference type="InterPro" id="IPR027291">
    <property type="entry name" value="Glyco_hydro_38_N_sf"/>
</dbReference>
<evidence type="ECO:0000256" key="4">
    <source>
        <dbReference type="ARBA" id="ARBA00023295"/>
    </source>
</evidence>
<dbReference type="InterPro" id="IPR028995">
    <property type="entry name" value="Glyco_hydro_57/38_cen_sf"/>
</dbReference>
<dbReference type="InterPro" id="IPR013780">
    <property type="entry name" value="Glyco_hydro_b"/>
</dbReference>
<keyword evidence="7" id="KW-1185">Reference proteome</keyword>
<dbReference type="InterPro" id="IPR037094">
    <property type="entry name" value="Glyco_hydro_38_cen_sf"/>
</dbReference>
<keyword evidence="3" id="KW-0378">Hydrolase</keyword>
<reference evidence="6 7" key="1">
    <citation type="submission" date="2018-02" db="EMBL/GenBank/DDBJ databases">
        <authorList>
            <person name="Cohen D.B."/>
            <person name="Kent A.D."/>
        </authorList>
    </citation>
    <scope>NUCLEOTIDE SEQUENCE [LARGE SCALE GENOMIC DNA]</scope>
    <source>
        <strain evidence="6 7">CCAP 1448/3</strain>
    </source>
</reference>
<dbReference type="Pfam" id="PF09261">
    <property type="entry name" value="Alpha-mann_mid"/>
    <property type="match status" value="1"/>
</dbReference>
<evidence type="ECO:0000259" key="5">
    <source>
        <dbReference type="SMART" id="SM00872"/>
    </source>
</evidence>
<comment type="similarity">
    <text evidence="1">Belongs to the glycosyl hydrolase 38 family.</text>
</comment>
<dbReference type="OrthoDB" id="9772207at2"/>
<dbReference type="InterPro" id="IPR015341">
    <property type="entry name" value="Glyco_hydro_38_cen"/>
</dbReference>
<dbReference type="SUPFAM" id="SSF74650">
    <property type="entry name" value="Galactose mutarotase-like"/>
    <property type="match status" value="1"/>
</dbReference>
<dbReference type="InterPro" id="IPR000602">
    <property type="entry name" value="Glyco_hydro_38_N"/>
</dbReference>
<evidence type="ECO:0000256" key="2">
    <source>
        <dbReference type="ARBA" id="ARBA00022723"/>
    </source>
</evidence>
<proteinExistence type="inferred from homology"/>
<dbReference type="FunFam" id="1.20.1270.50:FF:000004">
    <property type="entry name" value="alpha-mannosidase 2C1 isoform X1"/>
    <property type="match status" value="1"/>
</dbReference>
<dbReference type="Gene3D" id="2.70.98.30">
    <property type="entry name" value="Golgi alpha-mannosidase II, domain 4"/>
    <property type="match status" value="1"/>
</dbReference>
<comment type="caution">
    <text evidence="6">The sequence shown here is derived from an EMBL/GenBank/DDBJ whole genome shotgun (WGS) entry which is preliminary data.</text>
</comment>
<dbReference type="Pfam" id="PF01074">
    <property type="entry name" value="Glyco_hydro_38N"/>
    <property type="match status" value="1"/>
</dbReference>
<dbReference type="InterPro" id="IPR011013">
    <property type="entry name" value="Gal_mutarotase_sf_dom"/>
</dbReference>
<evidence type="ECO:0000313" key="7">
    <source>
        <dbReference type="Proteomes" id="UP000238762"/>
    </source>
</evidence>
<dbReference type="EMBL" id="PVWJ01000009">
    <property type="protein sequence ID" value="PSB04671.1"/>
    <property type="molecule type" value="Genomic_DNA"/>
</dbReference>
<reference evidence="6 7" key="2">
    <citation type="submission" date="2018-03" db="EMBL/GenBank/DDBJ databases">
        <title>The ancient ancestry and fast evolution of plastids.</title>
        <authorList>
            <person name="Moore K.R."/>
            <person name="Magnabosco C."/>
            <person name="Momper L."/>
            <person name="Gold D.A."/>
            <person name="Bosak T."/>
            <person name="Fournier G.P."/>
        </authorList>
    </citation>
    <scope>NUCLEOTIDE SEQUENCE [LARGE SCALE GENOMIC DNA]</scope>
    <source>
        <strain evidence="6 7">CCAP 1448/3</strain>
    </source>
</reference>
<evidence type="ECO:0000256" key="3">
    <source>
        <dbReference type="ARBA" id="ARBA00022801"/>
    </source>
</evidence>